<dbReference type="RefSeq" id="WP_147703882.1">
    <property type="nucleotide sequence ID" value="NZ_VDUY01000003.1"/>
</dbReference>
<proteinExistence type="predicted"/>
<dbReference type="InterPro" id="IPR050261">
    <property type="entry name" value="FrsA_esterase"/>
</dbReference>
<dbReference type="EMBL" id="VDUY01000003">
    <property type="protein sequence ID" value="TXL65968.1"/>
    <property type="molecule type" value="Genomic_DNA"/>
</dbReference>
<dbReference type="SUPFAM" id="SSF53474">
    <property type="entry name" value="alpha/beta-Hydrolases"/>
    <property type="match status" value="1"/>
</dbReference>
<dbReference type="GO" id="GO:0052689">
    <property type="term" value="F:carboxylic ester hydrolase activity"/>
    <property type="evidence" value="ECO:0007669"/>
    <property type="project" value="UniProtKB-ARBA"/>
</dbReference>
<dbReference type="PANTHER" id="PTHR22946">
    <property type="entry name" value="DIENELACTONE HYDROLASE DOMAIN-CONTAINING PROTEIN-RELATED"/>
    <property type="match status" value="1"/>
</dbReference>
<comment type="caution">
    <text evidence="2">The sequence shown here is derived from an EMBL/GenBank/DDBJ whole genome shotgun (WGS) entry which is preliminary data.</text>
</comment>
<evidence type="ECO:0000256" key="1">
    <source>
        <dbReference type="ARBA" id="ARBA00022801"/>
    </source>
</evidence>
<dbReference type="InterPro" id="IPR017531">
    <property type="entry name" value="Hydrolase-1_PEP"/>
</dbReference>
<keyword evidence="3" id="KW-1185">Reference proteome</keyword>
<keyword evidence="1 2" id="KW-0378">Hydrolase</keyword>
<dbReference type="NCBIfam" id="TIGR03100">
    <property type="entry name" value="hydr1_PEP"/>
    <property type="match status" value="1"/>
</dbReference>
<dbReference type="Gene3D" id="3.40.50.1820">
    <property type="entry name" value="alpha/beta hydrolase"/>
    <property type="match status" value="1"/>
</dbReference>
<sequence length="297" mass="31024">MNAAAETGILPTLPPASAIDESVVAIDPPGAELIAVLARPADSAQTKSVGVVIVVGGPQTRVGSHRQFVIMARALAAAGHPCLRFDYTGMGDSPGPKPDFEKAGPDIGRACDAMLAEVTACRRIALWGLCDGATAAIFHAQANPRIAAVIAANPWARSEATRAQAVVTEHYGSRLRSPEFWKKLVTGKVDLIAAGREAVSNLLKAGRAMVGSVDASVDESLPARLGRALAVPNTTVRLQLSGKDLTAVEFQLALNKVAPGALDQMETLRIDTADHTFSDPAAWRKVIDDTIGAVNAL</sequence>
<dbReference type="AlphaFoldDB" id="A0A5C8NXF1"/>
<reference evidence="2 3" key="1">
    <citation type="submission" date="2019-06" db="EMBL/GenBank/DDBJ databases">
        <title>Quisquiliibacterium sp. nov., isolated from a maize field.</title>
        <authorList>
            <person name="Lin S.-Y."/>
            <person name="Tsai C.-F."/>
            <person name="Young C.-C."/>
        </authorList>
    </citation>
    <scope>NUCLEOTIDE SEQUENCE [LARGE SCALE GENOMIC DNA]</scope>
    <source>
        <strain evidence="2 3">CC-CFT501</strain>
    </source>
</reference>
<evidence type="ECO:0000313" key="3">
    <source>
        <dbReference type="Proteomes" id="UP000321548"/>
    </source>
</evidence>
<gene>
    <name evidence="2" type="ORF">FHP08_07770</name>
</gene>
<name>A0A5C8NXF1_9BURK</name>
<evidence type="ECO:0000313" key="2">
    <source>
        <dbReference type="EMBL" id="TXL65968.1"/>
    </source>
</evidence>
<dbReference type="OrthoDB" id="5379975at2"/>
<dbReference type="PANTHER" id="PTHR22946:SF9">
    <property type="entry name" value="POLYKETIDE TRANSFERASE AF380"/>
    <property type="match status" value="1"/>
</dbReference>
<accession>A0A5C8NXF1</accession>
<dbReference type="InterPro" id="IPR029058">
    <property type="entry name" value="AB_hydrolase_fold"/>
</dbReference>
<dbReference type="Proteomes" id="UP000321548">
    <property type="component" value="Unassembled WGS sequence"/>
</dbReference>
<protein>
    <submittedName>
        <fullName evidence="2">Hydrolase 1, exosortase A system-associated</fullName>
    </submittedName>
</protein>
<organism evidence="2 3">
    <name type="scientific">Zeimonas arvi</name>
    <dbReference type="NCBI Taxonomy" id="2498847"/>
    <lineage>
        <taxon>Bacteria</taxon>
        <taxon>Pseudomonadati</taxon>
        <taxon>Pseudomonadota</taxon>
        <taxon>Betaproteobacteria</taxon>
        <taxon>Burkholderiales</taxon>
        <taxon>Burkholderiaceae</taxon>
        <taxon>Zeimonas</taxon>
    </lineage>
</organism>